<dbReference type="AlphaFoldDB" id="E0IDI7"/>
<dbReference type="Pfam" id="PF01370">
    <property type="entry name" value="Epimerase"/>
    <property type="match status" value="1"/>
</dbReference>
<dbReference type="SUPFAM" id="SSF51735">
    <property type="entry name" value="NAD(P)-binding Rossmann-fold domains"/>
    <property type="match status" value="1"/>
</dbReference>
<feature type="domain" description="NAD-dependent epimerase/dehydratase" evidence="2">
    <location>
        <begin position="13"/>
        <end position="223"/>
    </location>
</feature>
<gene>
    <name evidence="3" type="ORF">PaecuDRAFT_3691</name>
</gene>
<dbReference type="PANTHER" id="PTHR43000">
    <property type="entry name" value="DTDP-D-GLUCOSE 4,6-DEHYDRATASE-RELATED"/>
    <property type="match status" value="1"/>
</dbReference>
<dbReference type="InterPro" id="IPR036291">
    <property type="entry name" value="NAD(P)-bd_dom_sf"/>
</dbReference>
<reference evidence="3 4" key="1">
    <citation type="submission" date="2010-07" db="EMBL/GenBank/DDBJ databases">
        <title>The draft genome of Paenibacillus curdlanolyticus YK9.</title>
        <authorList>
            <consortium name="US DOE Joint Genome Institute (JGI-PGF)"/>
            <person name="Lucas S."/>
            <person name="Copeland A."/>
            <person name="Lapidus A."/>
            <person name="Cheng J.-F."/>
            <person name="Bruce D."/>
            <person name="Goodwin L."/>
            <person name="Pitluck S."/>
            <person name="Land M.L."/>
            <person name="Hauser L."/>
            <person name="Chang Y.-J."/>
            <person name="Jeffries C."/>
            <person name="Anderson I.J."/>
            <person name="Johnson E."/>
            <person name="Loganathan U."/>
            <person name="Mulhopadhyay B."/>
            <person name="Kyrpides N."/>
            <person name="Woyke T.J."/>
        </authorList>
    </citation>
    <scope>NUCLEOTIDE SEQUENCE [LARGE SCALE GENOMIC DNA]</scope>
    <source>
        <strain evidence="3 4">YK9</strain>
    </source>
</reference>
<sequence>MMRMNHNANAHVIMGAGAVGAAIARELLQRGETNIRLVSRSGRLQEGAGLSDKVSVVKGDVSDPHFAIQACNGAAVVYHCAQPGYTKWPTEFPTLTASILEGAIAADAKLVFADNLYMYGKTDGVLKETLPHRAEGPKGVTRAAMASRLMQAHQEGKVRVAIGRASDFYGPGALQSWLGERVFKFALQGKPVEALGNCDMPHTYTYIGDFASGLVTLGQDDRALGEIWHVPNAETLTTRQLLHVLFEELGAARRIRSFSRTGVSLLSLFMPVMKEFKEIMYEFEQPFIVDHGKFMAAFPHHQVTPHRTAMQRTLQWYRQRFGL</sequence>
<protein>
    <submittedName>
        <fullName evidence="3">KR domain protein</fullName>
    </submittedName>
</protein>
<evidence type="ECO:0000313" key="3">
    <source>
        <dbReference type="EMBL" id="EFM09642.1"/>
    </source>
</evidence>
<dbReference type="EMBL" id="AEDD01000010">
    <property type="protein sequence ID" value="EFM09642.1"/>
    <property type="molecule type" value="Genomic_DNA"/>
</dbReference>
<accession>E0IDI7</accession>
<evidence type="ECO:0000259" key="2">
    <source>
        <dbReference type="Pfam" id="PF01370"/>
    </source>
</evidence>
<dbReference type="InterPro" id="IPR001509">
    <property type="entry name" value="Epimerase_deHydtase"/>
</dbReference>
<organism evidence="3 4">
    <name type="scientific">Paenibacillus curdlanolyticus YK9</name>
    <dbReference type="NCBI Taxonomy" id="717606"/>
    <lineage>
        <taxon>Bacteria</taxon>
        <taxon>Bacillati</taxon>
        <taxon>Bacillota</taxon>
        <taxon>Bacilli</taxon>
        <taxon>Bacillales</taxon>
        <taxon>Paenibacillaceae</taxon>
        <taxon>Paenibacillus</taxon>
    </lineage>
</organism>
<evidence type="ECO:0000256" key="1">
    <source>
        <dbReference type="ARBA" id="ARBA00007637"/>
    </source>
</evidence>
<dbReference type="STRING" id="717606.PaecuDRAFT_3691"/>
<dbReference type="RefSeq" id="WP_006039677.1">
    <property type="nucleotide sequence ID" value="NZ_AEDD01000010.1"/>
</dbReference>
<keyword evidence="4" id="KW-1185">Reference proteome</keyword>
<dbReference type="Gene3D" id="3.40.50.720">
    <property type="entry name" value="NAD(P)-binding Rossmann-like Domain"/>
    <property type="match status" value="1"/>
</dbReference>
<dbReference type="eggNOG" id="COG0451">
    <property type="taxonomic scope" value="Bacteria"/>
</dbReference>
<proteinExistence type="inferred from homology"/>
<dbReference type="Proteomes" id="UP000005387">
    <property type="component" value="Unassembled WGS sequence"/>
</dbReference>
<comment type="similarity">
    <text evidence="1">Belongs to the NAD(P)-dependent epimerase/dehydratase family.</text>
</comment>
<evidence type="ECO:0000313" key="4">
    <source>
        <dbReference type="Proteomes" id="UP000005387"/>
    </source>
</evidence>
<name>E0IDI7_9BACL</name>